<reference evidence="1" key="1">
    <citation type="submission" date="2020-05" db="EMBL/GenBank/DDBJ databases">
        <authorList>
            <person name="Rincon C."/>
            <person name="Sanders R I."/>
            <person name="Robbins C."/>
            <person name="Chaturvedi A."/>
        </authorList>
    </citation>
    <scope>NUCLEOTIDE SEQUENCE</scope>
    <source>
        <strain evidence="1">CHB12</strain>
    </source>
</reference>
<organism evidence="1 2">
    <name type="scientific">Rhizophagus irregularis</name>
    <dbReference type="NCBI Taxonomy" id="588596"/>
    <lineage>
        <taxon>Eukaryota</taxon>
        <taxon>Fungi</taxon>
        <taxon>Fungi incertae sedis</taxon>
        <taxon>Mucoromycota</taxon>
        <taxon>Glomeromycotina</taxon>
        <taxon>Glomeromycetes</taxon>
        <taxon>Glomerales</taxon>
        <taxon>Glomeraceae</taxon>
        <taxon>Rhizophagus</taxon>
    </lineage>
</organism>
<dbReference type="EMBL" id="CAGKOT010000066">
    <property type="protein sequence ID" value="CAB5389682.1"/>
    <property type="molecule type" value="Genomic_DNA"/>
</dbReference>
<evidence type="ECO:0000313" key="1">
    <source>
        <dbReference type="EMBL" id="CAB5389682.1"/>
    </source>
</evidence>
<dbReference type="VEuPathDB" id="FungiDB:FUN_011508"/>
<gene>
    <name evidence="1" type="ORF">CHRIB12_LOCUS21174</name>
</gene>
<protein>
    <submittedName>
        <fullName evidence="1">Uncharacterized protein</fullName>
    </submittedName>
</protein>
<sequence>MNNDTHHSQVTYTTSEISTDHNQYENIPQHDSYQQPGMPNAASSNNDNHQQYDTLNINQQPTTDNILPQCQPQHVNQNTPQSCLIFHNNSQQTVIFSNHSTNNSILLQPPACLNCSSINNSQTQSQYKQ</sequence>
<dbReference type="OrthoDB" id="2313069at2759"/>
<name>A0A2I1FDV7_9GLOM</name>
<proteinExistence type="predicted"/>
<dbReference type="AlphaFoldDB" id="A0A2I1FDV7"/>
<dbReference type="VEuPathDB" id="FungiDB:RhiirA1_476950"/>
<comment type="caution">
    <text evidence="1">The sequence shown here is derived from an EMBL/GenBank/DDBJ whole genome shotgun (WGS) entry which is preliminary data.</text>
</comment>
<evidence type="ECO:0000313" key="2">
    <source>
        <dbReference type="Proteomes" id="UP000684084"/>
    </source>
</evidence>
<dbReference type="Proteomes" id="UP000684084">
    <property type="component" value="Unassembled WGS sequence"/>
</dbReference>
<accession>A0A2I1FDV7</accession>